<accession>A0A1M5R3Y8</accession>
<proteinExistence type="predicted"/>
<dbReference type="OrthoDB" id="1363777at2"/>
<reference evidence="2" key="1">
    <citation type="submission" date="2016-11" db="EMBL/GenBank/DDBJ databases">
        <authorList>
            <person name="Varghese N."/>
            <person name="Submissions S."/>
        </authorList>
    </citation>
    <scope>NUCLEOTIDE SEQUENCE [LARGE SCALE GENOMIC DNA]</scope>
    <source>
        <strain evidence="2">DSM 17659</strain>
    </source>
</reference>
<dbReference type="Proteomes" id="UP000184020">
    <property type="component" value="Unassembled WGS sequence"/>
</dbReference>
<evidence type="ECO:0000313" key="2">
    <source>
        <dbReference type="Proteomes" id="UP000184020"/>
    </source>
</evidence>
<dbReference type="RefSeq" id="WP_139257432.1">
    <property type="nucleotide sequence ID" value="NZ_FQWF01000025.1"/>
</dbReference>
<dbReference type="EMBL" id="FQWF01000025">
    <property type="protein sequence ID" value="SHH21104.1"/>
    <property type="molecule type" value="Genomic_DNA"/>
</dbReference>
<protein>
    <submittedName>
        <fullName evidence="1">Uncharacterized protein</fullName>
    </submittedName>
</protein>
<dbReference type="STRING" id="229205.SAMN05444372_1253"/>
<dbReference type="PROSITE" id="PS51257">
    <property type="entry name" value="PROKAR_LIPOPROTEIN"/>
    <property type="match status" value="1"/>
</dbReference>
<evidence type="ECO:0000313" key="1">
    <source>
        <dbReference type="EMBL" id="SHH21104.1"/>
    </source>
</evidence>
<sequence length="220" mass="26218">MKKQLVYIIILIFIISCGSKNNRTVDNSPVLIFNDSISDKLEVINDFLDKKINNRFNKIIMMNKKINTDMILQILRFNDIYSLDSVTGKYKQDKTFYKDEEWEKARKKYSKNTISEIENATYIGSECFWVSENFINKNIIIEEVEFGTKAYEIKYFYRTPYYNFFNFSNPIYYQNKEYLIFYCSYGSVFPPEYYNSAIIIYKKKNGKWVQTHEGAPASFS</sequence>
<name>A0A1M5R3Y8_9FLAO</name>
<organism evidence="1 2">
    <name type="scientific">Flavobacterium micromati</name>
    <dbReference type="NCBI Taxonomy" id="229205"/>
    <lineage>
        <taxon>Bacteria</taxon>
        <taxon>Pseudomonadati</taxon>
        <taxon>Bacteroidota</taxon>
        <taxon>Flavobacteriia</taxon>
        <taxon>Flavobacteriales</taxon>
        <taxon>Flavobacteriaceae</taxon>
        <taxon>Flavobacterium</taxon>
    </lineage>
</organism>
<dbReference type="AlphaFoldDB" id="A0A1M5R3Y8"/>
<keyword evidence="2" id="KW-1185">Reference proteome</keyword>
<gene>
    <name evidence="1" type="ORF">SAMN05444372_1253</name>
</gene>